<dbReference type="RefSeq" id="WP_329493519.1">
    <property type="nucleotide sequence ID" value="NZ_CP108460.1"/>
</dbReference>
<proteinExistence type="predicted"/>
<dbReference type="Pfam" id="PF14435">
    <property type="entry name" value="SUKH-4"/>
    <property type="match status" value="1"/>
</dbReference>
<gene>
    <name evidence="1" type="ORF">OG469_35795</name>
</gene>
<protein>
    <submittedName>
        <fullName evidence="1">SUKH-4 family immunity protein</fullName>
    </submittedName>
</protein>
<reference evidence="1 2" key="1">
    <citation type="submission" date="2022-10" db="EMBL/GenBank/DDBJ databases">
        <title>The complete genomes of actinobacterial strains from the NBC collection.</title>
        <authorList>
            <person name="Joergensen T.S."/>
            <person name="Alvarez Arevalo M."/>
            <person name="Sterndorff E.B."/>
            <person name="Faurdal D."/>
            <person name="Vuksanovic O."/>
            <person name="Mourched A.-S."/>
            <person name="Charusanti P."/>
            <person name="Shaw S."/>
            <person name="Blin K."/>
            <person name="Weber T."/>
        </authorList>
    </citation>
    <scope>NUCLEOTIDE SEQUENCE [LARGE SCALE GENOMIC DNA]</scope>
    <source>
        <strain evidence="1 2">NBC_01247</strain>
    </source>
</reference>
<dbReference type="InterPro" id="IPR032722">
    <property type="entry name" value="Deaminase_XOO_2897"/>
</dbReference>
<dbReference type="InterPro" id="IPR025851">
    <property type="entry name" value="SUKH-4"/>
</dbReference>
<keyword evidence="2" id="KW-1185">Reference proteome</keyword>
<sequence>MTQPADRFATHFGEGGVRHFATGPAATARPAAATLALIDGLTLPLQVSPYFHTLTDEPASLSEYVRSIDRPLDEPGHATWARLGSDRAYDLAVTPDGEVWGILIGYDEPNRFVNTTAENFADGLLHLDQALQAISSTDDPDVAKAAFEALDASLRHADEPAFSSTEHWWPLVLEDIRTTAGVQTYATFEFTTAAGLRQTISEHSTLCAHPEERLWAGLSAAGIQPEDVTRIHTEIQACFTPGHYCALWLELQFPDARLTHNLPYGDTAEQRAASLRRLQEAGNRRPGSGNP</sequence>
<accession>A0ABZ1WHZ6</accession>
<evidence type="ECO:0000313" key="2">
    <source>
        <dbReference type="Proteomes" id="UP001432014"/>
    </source>
</evidence>
<name>A0ABZ1WHZ6_9ACTN</name>
<dbReference type="Proteomes" id="UP001432014">
    <property type="component" value="Chromosome"/>
</dbReference>
<dbReference type="EMBL" id="CP108482">
    <property type="protein sequence ID" value="WUS60384.1"/>
    <property type="molecule type" value="Genomic_DNA"/>
</dbReference>
<evidence type="ECO:0000313" key="1">
    <source>
        <dbReference type="EMBL" id="WUS60384.1"/>
    </source>
</evidence>
<dbReference type="Pfam" id="PF14440">
    <property type="entry name" value="XOO_2897-deam"/>
    <property type="match status" value="1"/>
</dbReference>
<organism evidence="1 2">
    <name type="scientific">Kitasatospora herbaricolor</name>
    <dbReference type="NCBI Taxonomy" id="68217"/>
    <lineage>
        <taxon>Bacteria</taxon>
        <taxon>Bacillati</taxon>
        <taxon>Actinomycetota</taxon>
        <taxon>Actinomycetes</taxon>
        <taxon>Kitasatosporales</taxon>
        <taxon>Streptomycetaceae</taxon>
        <taxon>Kitasatospora</taxon>
    </lineage>
</organism>